<dbReference type="Proteomes" id="UP000177583">
    <property type="component" value="Unassembled WGS sequence"/>
</dbReference>
<evidence type="ECO:0000313" key="9">
    <source>
        <dbReference type="EMBL" id="OGH03805.1"/>
    </source>
</evidence>
<accession>A0A1F6H077</accession>
<evidence type="ECO:0000256" key="4">
    <source>
        <dbReference type="ARBA" id="ARBA00022958"/>
    </source>
</evidence>
<evidence type="ECO:0000256" key="2">
    <source>
        <dbReference type="ARBA" id="ARBA00022448"/>
    </source>
</evidence>
<comment type="caution">
    <text evidence="9">The sequence shown here is derived from an EMBL/GenBank/DDBJ whole genome shotgun (WGS) entry which is preliminary data.</text>
</comment>
<dbReference type="EMBL" id="MFNF01000012">
    <property type="protein sequence ID" value="OGH03805.1"/>
    <property type="molecule type" value="Genomic_DNA"/>
</dbReference>
<keyword evidence="2" id="KW-0813">Transport</keyword>
<dbReference type="PROSITE" id="PS51202">
    <property type="entry name" value="RCK_C"/>
    <property type="match status" value="2"/>
</dbReference>
<sequence>MRLLIIGAGETGNHIAQELSEEHLDVTLVDENPIHLANSQKELNVACVRGNGTSLTVLERAGIAETDVVIAATDQDETNLICCLLAGLYGVKTKIAVTKTESFVKRNLIAKYLESGISEIINSSIVASKEILDLAAFASAAEVSAFGEKNVMLIGYNMRQESHLVNRPLNELRGGAQKRDFLIASIVRDGESFIPSGRDTLKAGDYIYILVLKEKMESLNEFLQVKVALSRRAVVAGGGHVAARVVAGLLKSHYEVTQIVGEGEPLEIKKQVHGNPHFQMVSGEADSVKLQLELDVPVCALFIAVTQSDPLNLAAALCAKYLKAKKTIALVNREDIARVARVSGIDGVISPRLSTARKVRKALYGGQGELNFTTISETHMEVHEMVAGEGAPILGMPLKNLRLPAGSLVGALLRGGNQAIIADGETVIEAGNQVVMLTLPEGVPRLKELIEGKKTGTDRLPPRSGLD</sequence>
<reference evidence="9 10" key="1">
    <citation type="journal article" date="2016" name="Nat. Commun.">
        <title>Thousands of microbial genomes shed light on interconnected biogeochemical processes in an aquifer system.</title>
        <authorList>
            <person name="Anantharaman K."/>
            <person name="Brown C.T."/>
            <person name="Hug L.A."/>
            <person name="Sharon I."/>
            <person name="Castelle C.J."/>
            <person name="Probst A.J."/>
            <person name="Thomas B.C."/>
            <person name="Singh A."/>
            <person name="Wilkins M.J."/>
            <person name="Karaoz U."/>
            <person name="Brodie E.L."/>
            <person name="Williams K.H."/>
            <person name="Hubbard S.S."/>
            <person name="Banfield J.F."/>
        </authorList>
    </citation>
    <scope>NUCLEOTIDE SEQUENCE [LARGE SCALE GENOMIC DNA]</scope>
</reference>
<evidence type="ECO:0000256" key="3">
    <source>
        <dbReference type="ARBA" id="ARBA00022538"/>
    </source>
</evidence>
<dbReference type="PRINTS" id="PR00335">
    <property type="entry name" value="KUPTAKETRKA"/>
</dbReference>
<evidence type="ECO:0000313" key="10">
    <source>
        <dbReference type="Proteomes" id="UP000177583"/>
    </source>
</evidence>
<dbReference type="SUPFAM" id="SSF51735">
    <property type="entry name" value="NAD(P)-binding Rossmann-fold domains"/>
    <property type="match status" value="2"/>
</dbReference>
<keyword evidence="4" id="KW-0630">Potassium</keyword>
<keyword evidence="5" id="KW-0520">NAD</keyword>
<proteinExistence type="predicted"/>
<dbReference type="Pfam" id="PF02080">
    <property type="entry name" value="TrkA_C"/>
    <property type="match status" value="2"/>
</dbReference>
<keyword evidence="6" id="KW-0406">Ion transport</keyword>
<dbReference type="GO" id="GO:0005886">
    <property type="term" value="C:plasma membrane"/>
    <property type="evidence" value="ECO:0007669"/>
    <property type="project" value="InterPro"/>
</dbReference>
<evidence type="ECO:0000256" key="5">
    <source>
        <dbReference type="ARBA" id="ARBA00023027"/>
    </source>
</evidence>
<dbReference type="InterPro" id="IPR003148">
    <property type="entry name" value="RCK_N"/>
</dbReference>
<name>A0A1F6H077_9PROT</name>
<dbReference type="InterPro" id="IPR036721">
    <property type="entry name" value="RCK_C_sf"/>
</dbReference>
<feature type="domain" description="RCK C-terminal" evidence="8">
    <location>
        <begin position="370"/>
        <end position="452"/>
    </location>
</feature>
<dbReference type="InterPro" id="IPR036291">
    <property type="entry name" value="NAD(P)-bd_dom_sf"/>
</dbReference>
<feature type="domain" description="RCK N-terminal" evidence="7">
    <location>
        <begin position="1"/>
        <end position="121"/>
    </location>
</feature>
<dbReference type="InterPro" id="IPR050721">
    <property type="entry name" value="Trk_Ktr_HKT_K-transport"/>
</dbReference>
<dbReference type="Gene3D" id="3.40.50.720">
    <property type="entry name" value="NAD(P)-binding Rossmann-like Domain"/>
    <property type="match status" value="2"/>
</dbReference>
<dbReference type="Pfam" id="PF02254">
    <property type="entry name" value="TrkA_N"/>
    <property type="match status" value="2"/>
</dbReference>
<protein>
    <recommendedName>
        <fullName evidence="1">Trk system potassium uptake protein TrkA</fullName>
    </recommendedName>
</protein>
<evidence type="ECO:0000259" key="8">
    <source>
        <dbReference type="PROSITE" id="PS51202"/>
    </source>
</evidence>
<feature type="domain" description="RCK C-terminal" evidence="8">
    <location>
        <begin position="141"/>
        <end position="225"/>
    </location>
</feature>
<evidence type="ECO:0000256" key="1">
    <source>
        <dbReference type="ARBA" id="ARBA00017378"/>
    </source>
</evidence>
<dbReference type="PROSITE" id="PS51201">
    <property type="entry name" value="RCK_N"/>
    <property type="match status" value="1"/>
</dbReference>
<dbReference type="InterPro" id="IPR006037">
    <property type="entry name" value="RCK_C"/>
</dbReference>
<evidence type="ECO:0000256" key="6">
    <source>
        <dbReference type="ARBA" id="ARBA00023065"/>
    </source>
</evidence>
<dbReference type="Gene3D" id="3.30.70.1450">
    <property type="entry name" value="Regulator of K+ conductance, C-terminal domain"/>
    <property type="match status" value="2"/>
</dbReference>
<keyword evidence="3" id="KW-0633">Potassium transport</keyword>
<dbReference type="NCBIfam" id="NF007039">
    <property type="entry name" value="PRK09496.3-2"/>
    <property type="match status" value="1"/>
</dbReference>
<gene>
    <name evidence="9" type="ORF">A2557_13725</name>
</gene>
<dbReference type="SUPFAM" id="SSF116726">
    <property type="entry name" value="TrkA C-terminal domain-like"/>
    <property type="match status" value="2"/>
</dbReference>
<dbReference type="GO" id="GO:0015079">
    <property type="term" value="F:potassium ion transmembrane transporter activity"/>
    <property type="evidence" value="ECO:0007669"/>
    <property type="project" value="InterPro"/>
</dbReference>
<dbReference type="InterPro" id="IPR006036">
    <property type="entry name" value="K_uptake_TrkA"/>
</dbReference>
<dbReference type="PANTHER" id="PTHR43833">
    <property type="entry name" value="POTASSIUM CHANNEL PROTEIN 2-RELATED-RELATED"/>
    <property type="match status" value="1"/>
</dbReference>
<dbReference type="AlphaFoldDB" id="A0A1F6H077"/>
<dbReference type="PANTHER" id="PTHR43833:SF5">
    <property type="entry name" value="TRK SYSTEM POTASSIUM UPTAKE PROTEIN TRKA"/>
    <property type="match status" value="1"/>
</dbReference>
<evidence type="ECO:0000259" key="7">
    <source>
        <dbReference type="PROSITE" id="PS51201"/>
    </source>
</evidence>
<organism evidence="9 10">
    <name type="scientific">Candidatus Lambdaproteobacteria bacterium RIFOXYD2_FULL_56_26</name>
    <dbReference type="NCBI Taxonomy" id="1817773"/>
    <lineage>
        <taxon>Bacteria</taxon>
        <taxon>Pseudomonadati</taxon>
        <taxon>Pseudomonadota</taxon>
        <taxon>Candidatus Lambdaproteobacteria</taxon>
    </lineage>
</organism>